<accession>M5FUH4</accession>
<protein>
    <submittedName>
        <fullName evidence="2">Uncharacterized protein</fullName>
    </submittedName>
</protein>
<gene>
    <name evidence="2" type="ORF">DACRYDRAFT_23440</name>
</gene>
<reference evidence="2 3" key="1">
    <citation type="journal article" date="2012" name="Science">
        <title>The Paleozoic origin of enzymatic lignin decomposition reconstructed from 31 fungal genomes.</title>
        <authorList>
            <person name="Floudas D."/>
            <person name="Binder M."/>
            <person name="Riley R."/>
            <person name="Barry K."/>
            <person name="Blanchette R.A."/>
            <person name="Henrissat B."/>
            <person name="Martinez A.T."/>
            <person name="Otillar R."/>
            <person name="Spatafora J.W."/>
            <person name="Yadav J.S."/>
            <person name="Aerts A."/>
            <person name="Benoit I."/>
            <person name="Boyd A."/>
            <person name="Carlson A."/>
            <person name="Copeland A."/>
            <person name="Coutinho P.M."/>
            <person name="de Vries R.P."/>
            <person name="Ferreira P."/>
            <person name="Findley K."/>
            <person name="Foster B."/>
            <person name="Gaskell J."/>
            <person name="Glotzer D."/>
            <person name="Gorecki P."/>
            <person name="Heitman J."/>
            <person name="Hesse C."/>
            <person name="Hori C."/>
            <person name="Igarashi K."/>
            <person name="Jurgens J.A."/>
            <person name="Kallen N."/>
            <person name="Kersten P."/>
            <person name="Kohler A."/>
            <person name="Kuees U."/>
            <person name="Kumar T.K.A."/>
            <person name="Kuo A."/>
            <person name="LaButti K."/>
            <person name="Larrondo L.F."/>
            <person name="Lindquist E."/>
            <person name="Ling A."/>
            <person name="Lombard V."/>
            <person name="Lucas S."/>
            <person name="Lundell T."/>
            <person name="Martin R."/>
            <person name="McLaughlin D.J."/>
            <person name="Morgenstern I."/>
            <person name="Morin E."/>
            <person name="Murat C."/>
            <person name="Nagy L.G."/>
            <person name="Nolan M."/>
            <person name="Ohm R.A."/>
            <person name="Patyshakuliyeva A."/>
            <person name="Rokas A."/>
            <person name="Ruiz-Duenas F.J."/>
            <person name="Sabat G."/>
            <person name="Salamov A."/>
            <person name="Samejima M."/>
            <person name="Schmutz J."/>
            <person name="Slot J.C."/>
            <person name="St John F."/>
            <person name="Stenlid J."/>
            <person name="Sun H."/>
            <person name="Sun S."/>
            <person name="Syed K."/>
            <person name="Tsang A."/>
            <person name="Wiebenga A."/>
            <person name="Young D."/>
            <person name="Pisabarro A."/>
            <person name="Eastwood D.C."/>
            <person name="Martin F."/>
            <person name="Cullen D."/>
            <person name="Grigoriev I.V."/>
            <person name="Hibbett D.S."/>
        </authorList>
    </citation>
    <scope>NUCLEOTIDE SEQUENCE [LARGE SCALE GENOMIC DNA]</scope>
    <source>
        <strain evidence="2 3">DJM-731 SS1</strain>
    </source>
</reference>
<evidence type="ECO:0000313" key="2">
    <source>
        <dbReference type="EMBL" id="EJT99883.1"/>
    </source>
</evidence>
<proteinExistence type="predicted"/>
<dbReference type="OMA" id="IRRVGEW"/>
<dbReference type="STRING" id="1858805.M5FUH4"/>
<organism evidence="2 3">
    <name type="scientific">Dacryopinax primogenitus (strain DJM 731)</name>
    <name type="common">Brown rot fungus</name>
    <dbReference type="NCBI Taxonomy" id="1858805"/>
    <lineage>
        <taxon>Eukaryota</taxon>
        <taxon>Fungi</taxon>
        <taxon>Dikarya</taxon>
        <taxon>Basidiomycota</taxon>
        <taxon>Agaricomycotina</taxon>
        <taxon>Dacrymycetes</taxon>
        <taxon>Dacrymycetales</taxon>
        <taxon>Dacrymycetaceae</taxon>
        <taxon>Dacryopinax</taxon>
    </lineage>
</organism>
<dbReference type="GeneID" id="63688303"/>
<dbReference type="AlphaFoldDB" id="M5FUH4"/>
<keyword evidence="3" id="KW-1185">Reference proteome</keyword>
<dbReference type="HOGENOM" id="CLU_503448_0_0_1"/>
<evidence type="ECO:0000313" key="3">
    <source>
        <dbReference type="Proteomes" id="UP000030653"/>
    </source>
</evidence>
<sequence>MGADGSDLLRLSHTYQARLTPIPNPLRLRAFGRVDSLEAMAAEILDRTSRMRSHTVKLQCAAGVRPDLIQTISRISGAFIENSRESQVQITELDEESGEIARRLAERAGIEARDAERRPISAHISEEGETSDEAHSPFFTGHNYALYPFLVPGVLPWNMGYSNPFRVRRVGDWLPEDQRPKSSPLISARLASRNGVSKTLRETLFGGLPPLPLGFSRTVSATAGYHLISAPESRSLARVSLMPPIRDSFDLDTFFEWLKAGKGSTTFLPGVPPDIRAETLKPRRLIAMEDILIYRLRYQAREGSKEASRSPSRATPSDITDILDVQINFTLWHSHTSTNQLSETSGLEKAPLDRFTSECSTIPPRVMVARRGTTSSLDVLLPDRQFDIRLSVLDLIRITSRDLPQDLIEHLIDCRQAFSANGKLPESPFSVVVDGVTYFLMANEVVRTSQREESNVSRVFDGAAPHGETAVTIVEKVADRDVLDQQILQCCVHSSEPRLDIAWDKFLSQCDRITGYDQEEVLSFQHFTLPRHEETKQRMYA</sequence>
<dbReference type="RefSeq" id="XP_040626781.1">
    <property type="nucleotide sequence ID" value="XM_040773241.1"/>
</dbReference>
<name>M5FUH4_DACPD</name>
<dbReference type="EMBL" id="JH795868">
    <property type="protein sequence ID" value="EJT99883.1"/>
    <property type="molecule type" value="Genomic_DNA"/>
</dbReference>
<feature type="region of interest" description="Disordered" evidence="1">
    <location>
        <begin position="115"/>
        <end position="134"/>
    </location>
</feature>
<dbReference type="Proteomes" id="UP000030653">
    <property type="component" value="Unassembled WGS sequence"/>
</dbReference>
<dbReference type="OrthoDB" id="3362817at2759"/>
<evidence type="ECO:0000256" key="1">
    <source>
        <dbReference type="SAM" id="MobiDB-lite"/>
    </source>
</evidence>